<dbReference type="Proteomes" id="UP000015354">
    <property type="component" value="Unassembled WGS sequence"/>
</dbReference>
<sequence>MGFATTYDVWVMPLVRDWQVFFSALAFYFVCQYMLVKYLPRWMGRHWEKLSTLQREDMVVRGCSIINGLVMSGSAVLFLSNFVHNGFGLPDDKYKPLKHYSFYRTTITAYFAWDVVTCFRYKWSVAWKVHGVFSFLGTYTLMFPFSDDYGGYYTGCFELSNAFLHVSIILRTLAGEEKNAATKAVLENRATLCEYTFGVLFFIIRVIGGTYVTGTWMYTTLSDVLSDFVHRGDAGYKQKLHNEAAVALAILAVSTIQILQYIWFVAIIQKATGSGAEAKREKKE</sequence>
<feature type="transmembrane region" description="Helical" evidence="5">
    <location>
        <begin position="59"/>
        <end position="80"/>
    </location>
</feature>
<evidence type="ECO:0000256" key="2">
    <source>
        <dbReference type="ARBA" id="ARBA00022692"/>
    </source>
</evidence>
<protein>
    <recommendedName>
        <fullName evidence="6">TLC domain-containing protein</fullName>
    </recommendedName>
</protein>
<evidence type="ECO:0000256" key="4">
    <source>
        <dbReference type="ARBA" id="ARBA00023136"/>
    </source>
</evidence>
<dbReference type="InterPro" id="IPR006634">
    <property type="entry name" value="TLC-dom"/>
</dbReference>
<dbReference type="GO" id="GO:0016020">
    <property type="term" value="C:membrane"/>
    <property type="evidence" value="ECO:0007669"/>
    <property type="project" value="UniProtKB-SubCell"/>
</dbReference>
<feature type="transmembrane region" description="Helical" evidence="5">
    <location>
        <begin position="126"/>
        <end position="146"/>
    </location>
</feature>
<dbReference type="AlphaFoldDB" id="S9V8V3"/>
<dbReference type="OrthoDB" id="276006at2759"/>
<evidence type="ECO:0000313" key="8">
    <source>
        <dbReference type="Proteomes" id="UP000015354"/>
    </source>
</evidence>
<dbReference type="GO" id="GO:0005783">
    <property type="term" value="C:endoplasmic reticulum"/>
    <property type="evidence" value="ECO:0007669"/>
    <property type="project" value="TreeGrafter"/>
</dbReference>
<keyword evidence="2 5" id="KW-0812">Transmembrane</keyword>
<dbReference type="Pfam" id="PF03798">
    <property type="entry name" value="TRAM_LAG1_CLN8"/>
    <property type="match status" value="1"/>
</dbReference>
<feature type="transmembrane region" description="Helical" evidence="5">
    <location>
        <begin position="244"/>
        <end position="264"/>
    </location>
</feature>
<feature type="domain" description="TLC" evidence="6">
    <location>
        <begin position="59"/>
        <end position="268"/>
    </location>
</feature>
<proteinExistence type="predicted"/>
<dbReference type="InterPro" id="IPR050846">
    <property type="entry name" value="TLCD"/>
</dbReference>
<accession>S9V8V3</accession>
<feature type="transmembrane region" description="Helical" evidence="5">
    <location>
        <begin position="20"/>
        <end position="39"/>
    </location>
</feature>
<evidence type="ECO:0000256" key="3">
    <source>
        <dbReference type="ARBA" id="ARBA00022989"/>
    </source>
</evidence>
<evidence type="ECO:0000313" key="7">
    <source>
        <dbReference type="EMBL" id="EPY23411.1"/>
    </source>
</evidence>
<feature type="transmembrane region" description="Helical" evidence="5">
    <location>
        <begin position="195"/>
        <end position="218"/>
    </location>
</feature>
<comment type="caution">
    <text evidence="7">The sequence shown here is derived from an EMBL/GenBank/DDBJ whole genome shotgun (WGS) entry which is preliminary data.</text>
</comment>
<feature type="transmembrane region" description="Helical" evidence="5">
    <location>
        <begin position="100"/>
        <end position="119"/>
    </location>
</feature>
<dbReference type="EMBL" id="ATMH01007724">
    <property type="protein sequence ID" value="EPY23411.1"/>
    <property type="molecule type" value="Genomic_DNA"/>
</dbReference>
<gene>
    <name evidence="7" type="ORF">STCU_07724</name>
</gene>
<keyword evidence="3 5" id="KW-1133">Transmembrane helix</keyword>
<dbReference type="GO" id="GO:0055088">
    <property type="term" value="P:lipid homeostasis"/>
    <property type="evidence" value="ECO:0007669"/>
    <property type="project" value="TreeGrafter"/>
</dbReference>
<evidence type="ECO:0000256" key="1">
    <source>
        <dbReference type="ARBA" id="ARBA00004141"/>
    </source>
</evidence>
<organism evidence="7 8">
    <name type="scientific">Strigomonas culicis</name>
    <dbReference type="NCBI Taxonomy" id="28005"/>
    <lineage>
        <taxon>Eukaryota</taxon>
        <taxon>Discoba</taxon>
        <taxon>Euglenozoa</taxon>
        <taxon>Kinetoplastea</taxon>
        <taxon>Metakinetoplastina</taxon>
        <taxon>Trypanosomatida</taxon>
        <taxon>Trypanosomatidae</taxon>
        <taxon>Strigomonadinae</taxon>
        <taxon>Strigomonas</taxon>
    </lineage>
</organism>
<evidence type="ECO:0000256" key="5">
    <source>
        <dbReference type="SAM" id="Phobius"/>
    </source>
</evidence>
<name>S9V8V3_9TRYP</name>
<keyword evidence="4 5" id="KW-0472">Membrane</keyword>
<comment type="subcellular location">
    <subcellularLocation>
        <location evidence="1">Membrane</location>
        <topology evidence="1">Multi-pass membrane protein</topology>
    </subcellularLocation>
</comment>
<dbReference type="PANTHER" id="PTHR13439:SF0">
    <property type="entry name" value="TOPOISOMERASE I DAMAGE AFFECTED PROTEIN 4"/>
    <property type="match status" value="1"/>
</dbReference>
<evidence type="ECO:0000259" key="6">
    <source>
        <dbReference type="Pfam" id="PF03798"/>
    </source>
</evidence>
<reference evidence="7 8" key="1">
    <citation type="journal article" date="2013" name="PLoS ONE">
        <title>Predicting the Proteins of Angomonas deanei, Strigomonas culicis and Their Respective Endosymbionts Reveals New Aspects of the Trypanosomatidae Family.</title>
        <authorList>
            <person name="Motta M.C."/>
            <person name="Martins A.C."/>
            <person name="de Souza S.S."/>
            <person name="Catta-Preta C.M."/>
            <person name="Silva R."/>
            <person name="Klein C.C."/>
            <person name="de Almeida L.G."/>
            <person name="de Lima Cunha O."/>
            <person name="Ciapina L.P."/>
            <person name="Brocchi M."/>
            <person name="Colabardini A.C."/>
            <person name="de Araujo Lima B."/>
            <person name="Machado C.R."/>
            <person name="de Almeida Soares C.M."/>
            <person name="Probst C.M."/>
            <person name="de Menezes C.B."/>
            <person name="Thompson C.E."/>
            <person name="Bartholomeu D.C."/>
            <person name="Gradia D.F."/>
            <person name="Pavoni D.P."/>
            <person name="Grisard E.C."/>
            <person name="Fantinatti-Garboggini F."/>
            <person name="Marchini F.K."/>
            <person name="Rodrigues-Luiz G.F."/>
            <person name="Wagner G."/>
            <person name="Goldman G.H."/>
            <person name="Fietto J.L."/>
            <person name="Elias M.C."/>
            <person name="Goldman M.H."/>
            <person name="Sagot M.F."/>
            <person name="Pereira M."/>
            <person name="Stoco P.H."/>
            <person name="de Mendonca-Neto R.P."/>
            <person name="Teixeira S.M."/>
            <person name="Maciel T.E."/>
            <person name="de Oliveira Mendes T.A."/>
            <person name="Urmenyi T.P."/>
            <person name="de Souza W."/>
            <person name="Schenkman S."/>
            <person name="de Vasconcelos A.T."/>
        </authorList>
    </citation>
    <scope>NUCLEOTIDE SEQUENCE [LARGE SCALE GENOMIC DNA]</scope>
</reference>
<feature type="transmembrane region" description="Helical" evidence="5">
    <location>
        <begin position="152"/>
        <end position="174"/>
    </location>
</feature>
<keyword evidence="8" id="KW-1185">Reference proteome</keyword>
<dbReference type="PANTHER" id="PTHR13439">
    <property type="entry name" value="CT120 PROTEIN"/>
    <property type="match status" value="1"/>
</dbReference>